<dbReference type="OrthoDB" id="9797538at2"/>
<dbReference type="GO" id="GO:0004316">
    <property type="term" value="F:3-oxoacyl-[acyl-carrier-protein] reductase (NADPH) activity"/>
    <property type="evidence" value="ECO:0007669"/>
    <property type="project" value="UniProtKB-EC"/>
</dbReference>
<evidence type="ECO:0000313" key="5">
    <source>
        <dbReference type="EMBL" id="QCB29061.1"/>
    </source>
</evidence>
<evidence type="ECO:0000259" key="4">
    <source>
        <dbReference type="SMART" id="SM00822"/>
    </source>
</evidence>
<dbReference type="SUPFAM" id="SSF51735">
    <property type="entry name" value="NAD(P)-binding Rossmann-fold domains"/>
    <property type="match status" value="1"/>
</dbReference>
<protein>
    <submittedName>
        <fullName evidence="5">3-oxoacyl-[acyl-carrier-protein] reductase FabG</fullName>
        <ecNumber evidence="5">1.1.1.100</ecNumber>
    </submittedName>
</protein>
<proteinExistence type="inferred from homology"/>
<dbReference type="InterPro" id="IPR002347">
    <property type="entry name" value="SDR_fam"/>
</dbReference>
<dbReference type="CDD" id="cd05233">
    <property type="entry name" value="SDR_c"/>
    <property type="match status" value="1"/>
</dbReference>
<dbReference type="SMART" id="SM00822">
    <property type="entry name" value="PKS_KR"/>
    <property type="match status" value="1"/>
</dbReference>
<dbReference type="Proteomes" id="UP000296352">
    <property type="component" value="Chromosome"/>
</dbReference>
<dbReference type="GO" id="GO:0016020">
    <property type="term" value="C:membrane"/>
    <property type="evidence" value="ECO:0007669"/>
    <property type="project" value="TreeGrafter"/>
</dbReference>
<dbReference type="InterPro" id="IPR036291">
    <property type="entry name" value="NAD(P)-bd_dom_sf"/>
</dbReference>
<comment type="similarity">
    <text evidence="1 3">Belongs to the short-chain dehydrogenases/reductases (SDR) family.</text>
</comment>
<dbReference type="InterPro" id="IPR057326">
    <property type="entry name" value="KR_dom"/>
</dbReference>
<organism evidence="5 6">
    <name type="scientific">Corynebacterium endometrii</name>
    <dbReference type="NCBI Taxonomy" id="2488819"/>
    <lineage>
        <taxon>Bacteria</taxon>
        <taxon>Bacillati</taxon>
        <taxon>Actinomycetota</taxon>
        <taxon>Actinomycetes</taxon>
        <taxon>Mycobacteriales</taxon>
        <taxon>Corynebacteriaceae</taxon>
        <taxon>Corynebacterium</taxon>
    </lineage>
</organism>
<evidence type="ECO:0000256" key="2">
    <source>
        <dbReference type="ARBA" id="ARBA00023002"/>
    </source>
</evidence>
<sequence length="282" mass="29823">MALPFISKLTKRGSTGPGLPAPSPQSWALITGASQGIGEAMARDLAAMGHNLIVVARRKEVLEALASELETAHNVKVEVFAADLSKDADVTDLIEFMGNREVSIIVNSAGIASFGKFIDQDWDYESNQFALNATAVHRLTKAALDQMIPRHSGAICNVGSAAGNVPIPNNATYVLTKAGVNAFTEALHYELKGTGVTCTLLAPGPVRDAVIAEEEKSIVDKVVPDVLWTTYESCSRETLQAMAAGKRRVVPGPLSKAMNGISAVAPTAALSPVMGWFYSKMG</sequence>
<dbReference type="EC" id="1.1.1.100" evidence="5"/>
<dbReference type="Pfam" id="PF00106">
    <property type="entry name" value="adh_short"/>
    <property type="match status" value="1"/>
</dbReference>
<gene>
    <name evidence="5" type="primary">fabG4</name>
    <name evidence="5" type="ORF">CENDO_08970</name>
</gene>
<dbReference type="PANTHER" id="PTHR44196:SF2">
    <property type="entry name" value="SHORT-CHAIN DEHYDROGENASE-RELATED"/>
    <property type="match status" value="1"/>
</dbReference>
<feature type="domain" description="Ketoreductase" evidence="4">
    <location>
        <begin position="26"/>
        <end position="209"/>
    </location>
</feature>
<dbReference type="Gene3D" id="3.40.50.720">
    <property type="entry name" value="NAD(P)-binding Rossmann-like Domain"/>
    <property type="match status" value="1"/>
</dbReference>
<dbReference type="PANTHER" id="PTHR44196">
    <property type="entry name" value="DEHYDROGENASE/REDUCTASE SDR FAMILY MEMBER 7B"/>
    <property type="match status" value="1"/>
</dbReference>
<dbReference type="RefSeq" id="WP_136141709.1">
    <property type="nucleotide sequence ID" value="NZ_CP039247.1"/>
</dbReference>
<dbReference type="KEGG" id="cee:CENDO_08970"/>
<dbReference type="PIRSF" id="PIRSF000126">
    <property type="entry name" value="11-beta-HSD1"/>
    <property type="match status" value="1"/>
</dbReference>
<keyword evidence="6" id="KW-1185">Reference proteome</keyword>
<keyword evidence="2 5" id="KW-0560">Oxidoreductase</keyword>
<dbReference type="PRINTS" id="PR00081">
    <property type="entry name" value="GDHRDH"/>
</dbReference>
<dbReference type="PRINTS" id="PR00080">
    <property type="entry name" value="SDRFAMILY"/>
</dbReference>
<dbReference type="AlphaFoldDB" id="A0A4P7QGZ5"/>
<evidence type="ECO:0000256" key="1">
    <source>
        <dbReference type="ARBA" id="ARBA00006484"/>
    </source>
</evidence>
<evidence type="ECO:0000256" key="3">
    <source>
        <dbReference type="RuleBase" id="RU000363"/>
    </source>
</evidence>
<evidence type="ECO:0000313" key="6">
    <source>
        <dbReference type="Proteomes" id="UP000296352"/>
    </source>
</evidence>
<accession>A0A4P7QGZ5</accession>
<dbReference type="NCBIfam" id="NF040690">
    <property type="entry name" value="mycolate_SDR"/>
    <property type="match status" value="1"/>
</dbReference>
<dbReference type="EMBL" id="CP039247">
    <property type="protein sequence ID" value="QCB29061.1"/>
    <property type="molecule type" value="Genomic_DNA"/>
</dbReference>
<name>A0A4P7QGZ5_9CORY</name>
<reference evidence="5 6" key="1">
    <citation type="submission" date="2019-04" db="EMBL/GenBank/DDBJ databases">
        <title>Corynebacterium endometrii sp. nov., isolated from the uterus of a cow with endometritis.</title>
        <authorList>
            <person name="Ballas P."/>
            <person name="Ruckert C."/>
            <person name="Wagener K."/>
            <person name="Drillich M."/>
            <person name="Kaempfer P."/>
            <person name="Busse H.-J."/>
            <person name="Ehling-Schulz M."/>
        </authorList>
    </citation>
    <scope>NUCLEOTIDE SEQUENCE [LARGE SCALE GENOMIC DNA]</scope>
    <source>
        <strain evidence="5 6">LMM-1653</strain>
    </source>
</reference>